<evidence type="ECO:0000313" key="3">
    <source>
        <dbReference type="Ensembl" id="ENSCVAP00000008071.1"/>
    </source>
</evidence>
<organism evidence="3 4">
    <name type="scientific">Cyprinodon variegatus</name>
    <name type="common">Sheepshead minnow</name>
    <dbReference type="NCBI Taxonomy" id="28743"/>
    <lineage>
        <taxon>Eukaryota</taxon>
        <taxon>Metazoa</taxon>
        <taxon>Chordata</taxon>
        <taxon>Craniata</taxon>
        <taxon>Vertebrata</taxon>
        <taxon>Euteleostomi</taxon>
        <taxon>Actinopterygii</taxon>
        <taxon>Neopterygii</taxon>
        <taxon>Teleostei</taxon>
        <taxon>Neoteleostei</taxon>
        <taxon>Acanthomorphata</taxon>
        <taxon>Ovalentaria</taxon>
        <taxon>Atherinomorphae</taxon>
        <taxon>Cyprinodontiformes</taxon>
        <taxon>Cyprinodontidae</taxon>
        <taxon>Cyprinodon</taxon>
    </lineage>
</organism>
<name>A0A3Q2CR07_CYPVA</name>
<dbReference type="Ensembl" id="ENSCVAT00000002233.1">
    <property type="protein sequence ID" value="ENSCVAP00000008071.1"/>
    <property type="gene ID" value="ENSCVAG00000009829.1"/>
</dbReference>
<feature type="region of interest" description="Disordered" evidence="1">
    <location>
        <begin position="1"/>
        <end position="30"/>
    </location>
</feature>
<dbReference type="STRING" id="28743.ENSCVAP00000008071"/>
<evidence type="ECO:0000259" key="2">
    <source>
        <dbReference type="Pfam" id="PF02214"/>
    </source>
</evidence>
<evidence type="ECO:0000256" key="1">
    <source>
        <dbReference type="SAM" id="MobiDB-lite"/>
    </source>
</evidence>
<dbReference type="Proteomes" id="UP000265020">
    <property type="component" value="Unassembled WGS sequence"/>
</dbReference>
<feature type="domain" description="Potassium channel tetramerisation-type BTB" evidence="2">
    <location>
        <begin position="35"/>
        <end position="69"/>
    </location>
</feature>
<dbReference type="InterPro" id="IPR045068">
    <property type="entry name" value="BACURD1-3"/>
</dbReference>
<dbReference type="GO" id="GO:0043161">
    <property type="term" value="P:proteasome-mediated ubiquitin-dependent protein catabolic process"/>
    <property type="evidence" value="ECO:0007669"/>
    <property type="project" value="TreeGrafter"/>
</dbReference>
<evidence type="ECO:0000313" key="4">
    <source>
        <dbReference type="Proteomes" id="UP000265020"/>
    </source>
</evidence>
<dbReference type="AlphaFoldDB" id="A0A3Q2CR07"/>
<proteinExistence type="predicted"/>
<dbReference type="Gene3D" id="3.30.710.10">
    <property type="entry name" value="Potassium Channel Kv1.1, Chain A"/>
    <property type="match status" value="1"/>
</dbReference>
<dbReference type="GO" id="GO:0016567">
    <property type="term" value="P:protein ubiquitination"/>
    <property type="evidence" value="ECO:0007669"/>
    <property type="project" value="TreeGrafter"/>
</dbReference>
<accession>A0A3Q2CR07</accession>
<dbReference type="OMA" id="MFERSDT"/>
<dbReference type="GO" id="GO:0051260">
    <property type="term" value="P:protein homooligomerization"/>
    <property type="evidence" value="ECO:0007669"/>
    <property type="project" value="InterPro"/>
</dbReference>
<dbReference type="Pfam" id="PF02214">
    <property type="entry name" value="BTB_2"/>
    <property type="match status" value="1"/>
</dbReference>
<dbReference type="SUPFAM" id="SSF54695">
    <property type="entry name" value="POZ domain"/>
    <property type="match status" value="1"/>
</dbReference>
<dbReference type="PANTHER" id="PTHR11145">
    <property type="entry name" value="BTB/POZ DOMAIN-CONTAINING ADAPTER FOR CUL3-MEDIATED RHOA DEGRADATION PROTEIN FAMILY MEMBER"/>
    <property type="match status" value="1"/>
</dbReference>
<dbReference type="GO" id="GO:0031463">
    <property type="term" value="C:Cul3-RING ubiquitin ligase complex"/>
    <property type="evidence" value="ECO:0007669"/>
    <property type="project" value="TreeGrafter"/>
</dbReference>
<keyword evidence="4" id="KW-1185">Reference proteome</keyword>
<reference evidence="3" key="1">
    <citation type="submission" date="2025-08" db="UniProtKB">
        <authorList>
            <consortium name="Ensembl"/>
        </authorList>
    </citation>
    <scope>IDENTIFICATION</scope>
</reference>
<reference evidence="3" key="2">
    <citation type="submission" date="2025-09" db="UniProtKB">
        <authorList>
            <consortium name="Ensembl"/>
        </authorList>
    </citation>
    <scope>IDENTIFICATION</scope>
</reference>
<dbReference type="InterPro" id="IPR003131">
    <property type="entry name" value="T1-type_BTB"/>
</dbReference>
<dbReference type="GO" id="GO:0004842">
    <property type="term" value="F:ubiquitin-protein transferase activity"/>
    <property type="evidence" value="ECO:0007669"/>
    <property type="project" value="TreeGrafter"/>
</dbReference>
<protein>
    <recommendedName>
        <fullName evidence="2">Potassium channel tetramerisation-type BTB domain-containing protein</fullName>
    </recommendedName>
</protein>
<dbReference type="GO" id="GO:0035024">
    <property type="term" value="P:negative regulation of Rho protein signal transduction"/>
    <property type="evidence" value="ECO:0007669"/>
    <property type="project" value="TreeGrafter"/>
</dbReference>
<dbReference type="GeneTree" id="ENSGT00960000192653"/>
<sequence>MFERSDTGESSAVPPPACRSTDERRNPGLMGSKYVKLNVGGSIHYTTIQTLSKEDSLLRSICTGATDVTIDSEGQ</sequence>
<dbReference type="PANTHER" id="PTHR11145:SF26">
    <property type="entry name" value="BTB_POZ DOMAIN-CONTAINING ADAPTER FOR CUL3-MEDIATED RHOA DEGRADATION PROTEIN 1"/>
    <property type="match status" value="1"/>
</dbReference>
<dbReference type="InterPro" id="IPR011333">
    <property type="entry name" value="SKP1/BTB/POZ_sf"/>
</dbReference>